<dbReference type="EMBL" id="JAVHJO010000006">
    <property type="protein sequence ID" value="KAK6539154.1"/>
    <property type="molecule type" value="Genomic_DNA"/>
</dbReference>
<evidence type="ECO:0000256" key="7">
    <source>
        <dbReference type="SAM" id="Phobius"/>
    </source>
</evidence>
<protein>
    <recommendedName>
        <fullName evidence="11">YhhN domain-containing protein</fullName>
    </recommendedName>
</protein>
<proteinExistence type="inferred from homology"/>
<evidence type="ECO:0000256" key="4">
    <source>
        <dbReference type="ARBA" id="ARBA00022989"/>
    </source>
</evidence>
<evidence type="ECO:0000256" key="1">
    <source>
        <dbReference type="ARBA" id="ARBA00004141"/>
    </source>
</evidence>
<keyword evidence="5 7" id="KW-0472">Membrane</keyword>
<keyword evidence="8" id="KW-0732">Signal</keyword>
<name>A0AAV9XAN1_9PEZI</name>
<dbReference type="InterPro" id="IPR012506">
    <property type="entry name" value="TMEM86B-like"/>
</dbReference>
<evidence type="ECO:0000256" key="5">
    <source>
        <dbReference type="ARBA" id="ARBA00023136"/>
    </source>
</evidence>
<feature type="signal peptide" evidence="8">
    <location>
        <begin position="1"/>
        <end position="20"/>
    </location>
</feature>
<feature type="compositionally biased region" description="Low complexity" evidence="6">
    <location>
        <begin position="214"/>
        <end position="234"/>
    </location>
</feature>
<keyword evidence="10" id="KW-1185">Reference proteome</keyword>
<sequence>MSAVFSTILSPLGLLSTSLPALIISEATCFYPGSAVFKLIASAAFVWRSLSPAVSSNPASSAAFWVTSSLLCGWFGDLCLIPSYKSYYNPKGGHEGDSIWFKVGMLAFMLNHAGYIVAFLQCDDFEKMNWTIFGAIFSICVILGDFAGMPVPWRKESSGTTSTSTSPRLPVVDSRVKVSDIPAEPLSTPTDNKTFKSTRPKMHSRNDSGVTDLSISIPPTPKGSKPTTPTASTPLISEQPNSPSFLSSIIPKMVIPSDMKHLIVLYQVIITTMVASAAGTRGLTSERLFGAFMFMVSDVMVAWDTFGVKEHKVTERSTATADKKRPSRDGWRSRGFGWVLYFGGQYVLAAYGAK</sequence>
<feature type="chain" id="PRO_5043877824" description="YhhN domain-containing protein" evidence="8">
    <location>
        <begin position="21"/>
        <end position="354"/>
    </location>
</feature>
<dbReference type="AlphaFoldDB" id="A0AAV9XAN1"/>
<feature type="transmembrane region" description="Helical" evidence="7">
    <location>
        <begin position="132"/>
        <end position="153"/>
    </location>
</feature>
<evidence type="ECO:0000256" key="8">
    <source>
        <dbReference type="SAM" id="SignalP"/>
    </source>
</evidence>
<feature type="region of interest" description="Disordered" evidence="6">
    <location>
        <begin position="180"/>
        <end position="238"/>
    </location>
</feature>
<gene>
    <name evidence="9" type="ORF">TWF694_009398</name>
</gene>
<evidence type="ECO:0000256" key="6">
    <source>
        <dbReference type="SAM" id="MobiDB-lite"/>
    </source>
</evidence>
<evidence type="ECO:0000313" key="9">
    <source>
        <dbReference type="EMBL" id="KAK6539154.1"/>
    </source>
</evidence>
<evidence type="ECO:0000256" key="2">
    <source>
        <dbReference type="ARBA" id="ARBA00007375"/>
    </source>
</evidence>
<feature type="transmembrane region" description="Helical" evidence="7">
    <location>
        <begin position="263"/>
        <end position="283"/>
    </location>
</feature>
<accession>A0AAV9XAN1</accession>
<dbReference type="GO" id="GO:0016020">
    <property type="term" value="C:membrane"/>
    <property type="evidence" value="ECO:0007669"/>
    <property type="project" value="UniProtKB-SubCell"/>
</dbReference>
<dbReference type="Pfam" id="PF07947">
    <property type="entry name" value="YhhN"/>
    <property type="match status" value="2"/>
</dbReference>
<reference evidence="9 10" key="1">
    <citation type="submission" date="2019-10" db="EMBL/GenBank/DDBJ databases">
        <authorList>
            <person name="Palmer J.M."/>
        </authorList>
    </citation>
    <scope>NUCLEOTIDE SEQUENCE [LARGE SCALE GENOMIC DNA]</scope>
    <source>
        <strain evidence="9 10">TWF694</strain>
    </source>
</reference>
<evidence type="ECO:0000256" key="3">
    <source>
        <dbReference type="ARBA" id="ARBA00022692"/>
    </source>
</evidence>
<keyword evidence="3 7" id="KW-0812">Transmembrane</keyword>
<evidence type="ECO:0008006" key="11">
    <source>
        <dbReference type="Google" id="ProtNLM"/>
    </source>
</evidence>
<keyword evidence="4 7" id="KW-1133">Transmembrane helix</keyword>
<organism evidence="9 10">
    <name type="scientific">Orbilia ellipsospora</name>
    <dbReference type="NCBI Taxonomy" id="2528407"/>
    <lineage>
        <taxon>Eukaryota</taxon>
        <taxon>Fungi</taxon>
        <taxon>Dikarya</taxon>
        <taxon>Ascomycota</taxon>
        <taxon>Pezizomycotina</taxon>
        <taxon>Orbiliomycetes</taxon>
        <taxon>Orbiliales</taxon>
        <taxon>Orbiliaceae</taxon>
        <taxon>Orbilia</taxon>
    </lineage>
</organism>
<feature type="transmembrane region" description="Helical" evidence="7">
    <location>
        <begin position="62"/>
        <end position="84"/>
    </location>
</feature>
<comment type="caution">
    <text evidence="9">The sequence shown here is derived from an EMBL/GenBank/DDBJ whole genome shotgun (WGS) entry which is preliminary data.</text>
</comment>
<evidence type="ECO:0000313" key="10">
    <source>
        <dbReference type="Proteomes" id="UP001365542"/>
    </source>
</evidence>
<comment type="subcellular location">
    <subcellularLocation>
        <location evidence="1">Membrane</location>
        <topology evidence="1">Multi-pass membrane protein</topology>
    </subcellularLocation>
</comment>
<dbReference type="Proteomes" id="UP001365542">
    <property type="component" value="Unassembled WGS sequence"/>
</dbReference>
<feature type="transmembrane region" description="Helical" evidence="7">
    <location>
        <begin position="99"/>
        <end position="120"/>
    </location>
</feature>
<comment type="similarity">
    <text evidence="2">Belongs to the TMEM86 family.</text>
</comment>